<dbReference type="Pfam" id="PF01926">
    <property type="entry name" value="MMR_HSR1"/>
    <property type="match status" value="1"/>
</dbReference>
<protein>
    <recommendedName>
        <fullName evidence="6">tRNA modification GTPase MnmE</fullName>
        <ecNumber evidence="6">3.6.-.-</ecNumber>
    </recommendedName>
</protein>
<feature type="domain" description="TrmE-type G" evidence="8">
    <location>
        <begin position="216"/>
        <end position="367"/>
    </location>
</feature>
<dbReference type="SUPFAM" id="SSF116878">
    <property type="entry name" value="TrmE connector domain"/>
    <property type="match status" value="1"/>
</dbReference>
<comment type="subunit">
    <text evidence="6">Homodimer. Heterotetramer of two MnmE and two MnmG subunits.</text>
</comment>
<evidence type="ECO:0000256" key="1">
    <source>
        <dbReference type="ARBA" id="ARBA00011043"/>
    </source>
</evidence>
<evidence type="ECO:0000256" key="3">
    <source>
        <dbReference type="ARBA" id="ARBA00022741"/>
    </source>
</evidence>
<dbReference type="InterPro" id="IPR025867">
    <property type="entry name" value="MnmE_helical"/>
</dbReference>
<keyword evidence="6" id="KW-0378">Hydrolase</keyword>
<dbReference type="CDD" id="cd14858">
    <property type="entry name" value="TrmE_N"/>
    <property type="match status" value="1"/>
</dbReference>
<comment type="function">
    <text evidence="6">Exhibits a very high intrinsic GTPase hydrolysis rate. Involved in the addition of a carboxymethylaminomethyl (cmnm) group at the wobble position (U34) of certain tRNAs, forming tRNA-cmnm(5)s(2)U34.</text>
</comment>
<dbReference type="Proteomes" id="UP000787635">
    <property type="component" value="Unassembled WGS sequence"/>
</dbReference>
<dbReference type="PROSITE" id="PS51709">
    <property type="entry name" value="G_TRME"/>
    <property type="match status" value="1"/>
</dbReference>
<dbReference type="Gene3D" id="3.40.50.300">
    <property type="entry name" value="P-loop containing nucleotide triphosphate hydrolases"/>
    <property type="match status" value="1"/>
</dbReference>
<feature type="binding site" evidence="6">
    <location>
        <position position="81"/>
    </location>
    <ligand>
        <name>(6S)-5-formyl-5,6,7,8-tetrahydrofolate</name>
        <dbReference type="ChEBI" id="CHEBI:57457"/>
    </ligand>
</feature>
<comment type="caution">
    <text evidence="9">The sequence shown here is derived from an EMBL/GenBank/DDBJ whole genome shotgun (WGS) entry which is preliminary data.</text>
</comment>
<feature type="binding site" evidence="6">
    <location>
        <position position="251"/>
    </location>
    <ligand>
        <name>Mg(2+)</name>
        <dbReference type="ChEBI" id="CHEBI:18420"/>
    </ligand>
</feature>
<dbReference type="Pfam" id="PF10396">
    <property type="entry name" value="TrmE_N"/>
    <property type="match status" value="1"/>
</dbReference>
<keyword evidence="6" id="KW-0963">Cytoplasm</keyword>
<comment type="caution">
    <text evidence="6">Lacks conserved residue(s) required for the propagation of feature annotation.</text>
</comment>
<organism evidence="9 10">
    <name type="scientific">Falsiroseomonas selenitidurans</name>
    <dbReference type="NCBI Taxonomy" id="2716335"/>
    <lineage>
        <taxon>Bacteria</taxon>
        <taxon>Pseudomonadati</taxon>
        <taxon>Pseudomonadota</taxon>
        <taxon>Alphaproteobacteria</taxon>
        <taxon>Acetobacterales</taxon>
        <taxon>Roseomonadaceae</taxon>
        <taxon>Falsiroseomonas</taxon>
    </lineage>
</organism>
<evidence type="ECO:0000256" key="5">
    <source>
        <dbReference type="ARBA" id="ARBA00023134"/>
    </source>
</evidence>
<dbReference type="InterPro" id="IPR004520">
    <property type="entry name" value="GTPase_MnmE"/>
</dbReference>
<feature type="binding site" evidence="6">
    <location>
        <position position="230"/>
    </location>
    <ligand>
        <name>Mg(2+)</name>
        <dbReference type="ChEBI" id="CHEBI:18420"/>
    </ligand>
</feature>
<dbReference type="PANTHER" id="PTHR42714">
    <property type="entry name" value="TRNA MODIFICATION GTPASE GTPBP3"/>
    <property type="match status" value="1"/>
</dbReference>
<feature type="binding site" evidence="6">
    <location>
        <position position="441"/>
    </location>
    <ligand>
        <name>(6S)-5-formyl-5,6,7,8-tetrahydrofolate</name>
        <dbReference type="ChEBI" id="CHEBI:57457"/>
    </ligand>
</feature>
<dbReference type="InterPro" id="IPR005225">
    <property type="entry name" value="Small_GTP-bd"/>
</dbReference>
<feature type="binding site" evidence="6">
    <location>
        <begin position="270"/>
        <end position="273"/>
    </location>
    <ligand>
        <name>GTP</name>
        <dbReference type="ChEBI" id="CHEBI:37565"/>
    </ligand>
</feature>
<keyword evidence="6" id="KW-0460">Magnesium</keyword>
<keyword evidence="2 6" id="KW-0819">tRNA processing</keyword>
<evidence type="ECO:0000313" key="9">
    <source>
        <dbReference type="EMBL" id="NKC34408.1"/>
    </source>
</evidence>
<evidence type="ECO:0000259" key="8">
    <source>
        <dbReference type="PROSITE" id="PS51709"/>
    </source>
</evidence>
<feature type="binding site" evidence="6">
    <location>
        <begin position="226"/>
        <end position="231"/>
    </location>
    <ligand>
        <name>GTP</name>
        <dbReference type="ChEBI" id="CHEBI:37565"/>
    </ligand>
</feature>
<keyword evidence="5 6" id="KW-0342">GTP-binding</keyword>
<dbReference type="InterPro" id="IPR006073">
    <property type="entry name" value="GTP-bd"/>
</dbReference>
<evidence type="ECO:0000256" key="6">
    <source>
        <dbReference type="HAMAP-Rule" id="MF_00379"/>
    </source>
</evidence>
<comment type="similarity">
    <text evidence="1 6 7">Belongs to the TRAFAC class TrmE-Era-EngA-EngB-Septin-like GTPase superfamily. TrmE GTPase family.</text>
</comment>
<evidence type="ECO:0000256" key="4">
    <source>
        <dbReference type="ARBA" id="ARBA00022958"/>
    </source>
</evidence>
<comment type="subcellular location">
    <subcellularLocation>
        <location evidence="6">Cytoplasm</location>
    </subcellularLocation>
</comment>
<dbReference type="CDD" id="cd04164">
    <property type="entry name" value="trmE"/>
    <property type="match status" value="1"/>
</dbReference>
<dbReference type="NCBIfam" id="TIGR00450">
    <property type="entry name" value="mnmE_trmE_thdF"/>
    <property type="match status" value="1"/>
</dbReference>
<dbReference type="NCBIfam" id="TIGR00231">
    <property type="entry name" value="small_GTP"/>
    <property type="match status" value="1"/>
</dbReference>
<evidence type="ECO:0000256" key="2">
    <source>
        <dbReference type="ARBA" id="ARBA00022694"/>
    </source>
</evidence>
<keyword evidence="6" id="KW-0479">Metal-binding</keyword>
<evidence type="ECO:0000313" key="10">
    <source>
        <dbReference type="Proteomes" id="UP000787635"/>
    </source>
</evidence>
<dbReference type="PANTHER" id="PTHR42714:SF2">
    <property type="entry name" value="TRNA MODIFICATION GTPASE GTPBP3, MITOCHONDRIAL"/>
    <property type="match status" value="1"/>
</dbReference>
<feature type="binding site" evidence="6">
    <location>
        <position position="24"/>
    </location>
    <ligand>
        <name>(6S)-5-formyl-5,6,7,8-tetrahydrofolate</name>
        <dbReference type="ChEBI" id="CHEBI:57457"/>
    </ligand>
</feature>
<dbReference type="InterPro" id="IPR027368">
    <property type="entry name" value="MnmE_dom2"/>
</dbReference>
<feature type="binding site" evidence="6">
    <location>
        <begin position="245"/>
        <end position="251"/>
    </location>
    <ligand>
        <name>GTP</name>
        <dbReference type="ChEBI" id="CHEBI:37565"/>
    </ligand>
</feature>
<dbReference type="NCBIfam" id="NF003661">
    <property type="entry name" value="PRK05291.1-3"/>
    <property type="match status" value="1"/>
</dbReference>
<keyword evidence="10" id="KW-1185">Reference proteome</keyword>
<keyword evidence="3 6" id="KW-0547">Nucleotide-binding</keyword>
<dbReference type="InterPro" id="IPR027266">
    <property type="entry name" value="TrmE/GcvT-like"/>
</dbReference>
<gene>
    <name evidence="6 9" type="primary">mnmE</name>
    <name evidence="6" type="synonym">trmE</name>
    <name evidence="9" type="ORF">HEQ75_26390</name>
</gene>
<reference evidence="9 10" key="1">
    <citation type="submission" date="2020-03" db="EMBL/GenBank/DDBJ databases">
        <title>Roseomonas selenitidurans sp. nov. isolated from urban soil.</title>
        <authorList>
            <person name="Liu H."/>
        </authorList>
    </citation>
    <scope>NUCLEOTIDE SEQUENCE [LARGE SCALE GENOMIC DNA]</scope>
    <source>
        <strain evidence="9 10">BU-1</strain>
    </source>
</reference>
<dbReference type="EMBL" id="JAAVNE010000083">
    <property type="protein sequence ID" value="NKC34408.1"/>
    <property type="molecule type" value="Genomic_DNA"/>
</dbReference>
<feature type="binding site" evidence="6">
    <location>
        <position position="120"/>
    </location>
    <ligand>
        <name>(6S)-5-formyl-5,6,7,8-tetrahydrofolate</name>
        <dbReference type="ChEBI" id="CHEBI:57457"/>
    </ligand>
</feature>
<name>A0ABX1EC29_9PROT</name>
<evidence type="ECO:0000256" key="7">
    <source>
        <dbReference type="RuleBase" id="RU003313"/>
    </source>
</evidence>
<dbReference type="HAMAP" id="MF_00379">
    <property type="entry name" value="GTPase_MnmE"/>
    <property type="match status" value="1"/>
</dbReference>
<accession>A0ABX1EC29</accession>
<sequence>MARLTDTIFARASGAVQAAVAVLRLSGPGSGALLAALAGGLPPARRASLRRLRDAAGEVLDQALVLWFPGPASYSGEDCGELHLHGGAAVVSAVEAALLALGARPAEPGEFTRRAFLNGRMDLTQAEAVADLVAAETDGQRRQALRQADGALGQLYGGWSERLTRLLAQQEAAIEFEMDDLPTDLGARARQAAAVLRAEMAAHLQDGHRGERLREGVSVAIVGAPNAGKSSLLNALVGRDAAIVSAQPGTTRDVVECRLVLAGVPVTLADTAGLREASDLIEQEGVRRALDRAAGSDLLLAAFEAGAPPDAATLAALAAAERALVIGTKCDLLPAPENLAGHVVLPTSVRTRDGLGPLLAALERAAIQLAGLAEAPSLTRSRHRAALGEALARLEEGEQARLPELAAEGFRSALLALGRLTGRVEVEQVLDAVFRDFCIGK</sequence>
<dbReference type="Gene3D" id="3.30.1360.120">
    <property type="entry name" value="Probable tRNA modification gtpase trme, domain 1"/>
    <property type="match status" value="1"/>
</dbReference>
<dbReference type="Pfam" id="PF12631">
    <property type="entry name" value="MnmE_helical"/>
    <property type="match status" value="1"/>
</dbReference>
<dbReference type="InterPro" id="IPR018948">
    <property type="entry name" value="GTP-bd_TrmE_N"/>
</dbReference>
<proteinExistence type="inferred from homology"/>
<comment type="cofactor">
    <cofactor evidence="6">
        <name>K(+)</name>
        <dbReference type="ChEBI" id="CHEBI:29103"/>
    </cofactor>
    <text evidence="6">Binds 1 potassium ion per subunit.</text>
</comment>
<keyword evidence="4 6" id="KW-0630">Potassium</keyword>
<dbReference type="SUPFAM" id="SSF52540">
    <property type="entry name" value="P-loop containing nucleoside triphosphate hydrolases"/>
    <property type="match status" value="1"/>
</dbReference>
<dbReference type="EC" id="3.6.-.-" evidence="6"/>
<dbReference type="Gene3D" id="1.20.120.430">
    <property type="entry name" value="tRNA modification GTPase MnmE domain 2"/>
    <property type="match status" value="1"/>
</dbReference>
<dbReference type="InterPro" id="IPR031168">
    <property type="entry name" value="G_TrmE"/>
</dbReference>
<dbReference type="InterPro" id="IPR027417">
    <property type="entry name" value="P-loop_NTPase"/>
</dbReference>